<keyword evidence="4" id="KW-0067">ATP-binding</keyword>
<dbReference type="KEGG" id="cpas:Clopa_2079"/>
<dbReference type="STRING" id="86416.Clopa_2079"/>
<dbReference type="RefSeq" id="WP_015615270.1">
    <property type="nucleotide sequence ID" value="NC_021182.1"/>
</dbReference>
<dbReference type="Gene3D" id="3.40.50.300">
    <property type="entry name" value="P-loop containing nucleotide triphosphate hydrolases"/>
    <property type="match status" value="1"/>
</dbReference>
<dbReference type="EC" id="2.7.1.176" evidence="2"/>
<feature type="domain" description="Zeta toxin" evidence="7">
    <location>
        <begin position="2"/>
        <end position="148"/>
    </location>
</feature>
<name>R4K1I9_CLOPA</name>
<dbReference type="PANTHER" id="PTHR39206">
    <property type="entry name" value="SLL8004 PROTEIN"/>
    <property type="match status" value="1"/>
</dbReference>
<dbReference type="PANTHER" id="PTHR39206:SF1">
    <property type="entry name" value="SLL8004 PROTEIN"/>
    <property type="match status" value="1"/>
</dbReference>
<protein>
    <recommendedName>
        <fullName evidence="5">UDP-N-acetylglucosamine kinase</fullName>
        <ecNumber evidence="2">2.7.1.176</ecNumber>
    </recommendedName>
    <alternativeName>
        <fullName evidence="5">UDP-N-acetylglucosamine kinase</fullName>
    </alternativeName>
</protein>
<dbReference type="InterPro" id="IPR027417">
    <property type="entry name" value="P-loop_NTPase"/>
</dbReference>
<evidence type="ECO:0000256" key="5">
    <source>
        <dbReference type="ARBA" id="ARBA00032897"/>
    </source>
</evidence>
<accession>R4K1I9</accession>
<comment type="similarity">
    <text evidence="1">Belongs to the zeta toxin family.</text>
</comment>
<evidence type="ECO:0000256" key="6">
    <source>
        <dbReference type="ARBA" id="ARBA00048178"/>
    </source>
</evidence>
<gene>
    <name evidence="8" type="ORF">Clopa_2079</name>
</gene>
<comment type="catalytic activity">
    <reaction evidence="6">
        <text>UDP-N-acetyl-alpha-D-glucosamine + ATP = UDP-N-acetyl-alpha-D-glucosamine 3'-phosphate + ADP + H(+)</text>
        <dbReference type="Rhea" id="RHEA:32671"/>
        <dbReference type="ChEBI" id="CHEBI:15378"/>
        <dbReference type="ChEBI" id="CHEBI:30616"/>
        <dbReference type="ChEBI" id="CHEBI:57705"/>
        <dbReference type="ChEBI" id="CHEBI:64353"/>
        <dbReference type="ChEBI" id="CHEBI:456216"/>
        <dbReference type="EC" id="2.7.1.176"/>
    </reaction>
</comment>
<evidence type="ECO:0000313" key="8">
    <source>
        <dbReference type="EMBL" id="AGK96962.1"/>
    </source>
</evidence>
<evidence type="ECO:0000256" key="3">
    <source>
        <dbReference type="ARBA" id="ARBA00022741"/>
    </source>
</evidence>
<dbReference type="Proteomes" id="UP000013523">
    <property type="component" value="Chromosome"/>
</dbReference>
<organism evidence="8 9">
    <name type="scientific">Clostridium pasteurianum BC1</name>
    <dbReference type="NCBI Taxonomy" id="86416"/>
    <lineage>
        <taxon>Bacteria</taxon>
        <taxon>Bacillati</taxon>
        <taxon>Bacillota</taxon>
        <taxon>Clostridia</taxon>
        <taxon>Eubacteriales</taxon>
        <taxon>Clostridiaceae</taxon>
        <taxon>Clostridium</taxon>
    </lineage>
</organism>
<keyword evidence="9" id="KW-1185">Reference proteome</keyword>
<dbReference type="Pfam" id="PF06414">
    <property type="entry name" value="Zeta_toxin"/>
    <property type="match status" value="1"/>
</dbReference>
<dbReference type="AlphaFoldDB" id="R4K1I9"/>
<evidence type="ECO:0000256" key="2">
    <source>
        <dbReference type="ARBA" id="ARBA00011963"/>
    </source>
</evidence>
<dbReference type="GO" id="GO:0016301">
    <property type="term" value="F:kinase activity"/>
    <property type="evidence" value="ECO:0007669"/>
    <property type="project" value="InterPro"/>
</dbReference>
<sequence length="196" mass="22759">MPRLLIIAGVNGSGKSTLYNQMEKVMKVGTKINADDIAKSLGDFNDRNIQFKAGKKAIKLFNDCITSKIDFNFETTLSGKNIFRKIEIAKANGYIIDIIYIAIDKETSKLRISNRVLKGGHNISSKDVERRYDKSINNFTDNIDMFNNVYFYENEDSKHKLIFCIEENKIKYIENHSPKWIERKFNINKLLSKFER</sequence>
<proteinExistence type="inferred from homology"/>
<evidence type="ECO:0000256" key="1">
    <source>
        <dbReference type="ARBA" id="ARBA00009104"/>
    </source>
</evidence>
<keyword evidence="3" id="KW-0547">Nucleotide-binding</keyword>
<dbReference type="GO" id="GO:0005524">
    <property type="term" value="F:ATP binding"/>
    <property type="evidence" value="ECO:0007669"/>
    <property type="project" value="UniProtKB-KW"/>
</dbReference>
<dbReference type="EMBL" id="CP003261">
    <property type="protein sequence ID" value="AGK96962.1"/>
    <property type="molecule type" value="Genomic_DNA"/>
</dbReference>
<dbReference type="InterPro" id="IPR010488">
    <property type="entry name" value="Zeta_toxin_domain"/>
</dbReference>
<reference evidence="8 9" key="1">
    <citation type="submission" date="2012-01" db="EMBL/GenBank/DDBJ databases">
        <title>Complete sequence of chromosome of Clostridium pasteurianum BC1.</title>
        <authorList>
            <consortium name="US DOE Joint Genome Institute"/>
            <person name="Lucas S."/>
            <person name="Han J."/>
            <person name="Lapidus A."/>
            <person name="Cheng J.-F."/>
            <person name="Goodwin L."/>
            <person name="Pitluck S."/>
            <person name="Peters L."/>
            <person name="Mikhailova N."/>
            <person name="Teshima H."/>
            <person name="Detter J.C."/>
            <person name="Han C."/>
            <person name="Tapia R."/>
            <person name="Land M."/>
            <person name="Hauser L."/>
            <person name="Kyrpides N."/>
            <person name="Ivanova N."/>
            <person name="Pagani I."/>
            <person name="Dunn J."/>
            <person name="Taghavi S."/>
            <person name="Francis A."/>
            <person name="van der Lelie D."/>
            <person name="Woyke T."/>
        </authorList>
    </citation>
    <scope>NUCLEOTIDE SEQUENCE [LARGE SCALE GENOMIC DNA]</scope>
    <source>
        <strain evidence="8 9">BC1</strain>
    </source>
</reference>
<dbReference type="eggNOG" id="COG4185">
    <property type="taxonomic scope" value="Bacteria"/>
</dbReference>
<dbReference type="OrthoDB" id="9791543at2"/>
<dbReference type="PATRIC" id="fig|86416.3.peg.2052"/>
<evidence type="ECO:0000313" key="9">
    <source>
        <dbReference type="Proteomes" id="UP000013523"/>
    </source>
</evidence>
<evidence type="ECO:0000259" key="7">
    <source>
        <dbReference type="Pfam" id="PF06414"/>
    </source>
</evidence>
<dbReference type="SUPFAM" id="SSF52540">
    <property type="entry name" value="P-loop containing nucleoside triphosphate hydrolases"/>
    <property type="match status" value="1"/>
</dbReference>
<evidence type="ECO:0000256" key="4">
    <source>
        <dbReference type="ARBA" id="ARBA00022840"/>
    </source>
</evidence>
<dbReference type="HOGENOM" id="CLU_094497_2_0_9"/>